<dbReference type="PANTHER" id="PTHR40455:SF1">
    <property type="entry name" value="ANTITOXIN HIGA"/>
    <property type="match status" value="1"/>
</dbReference>
<reference evidence="2 3" key="1">
    <citation type="submission" date="2020-10" db="EMBL/GenBank/DDBJ databases">
        <title>Connecting structure to function with the recovery of over 1000 high-quality activated sludge metagenome-assembled genomes encoding full-length rRNA genes using long-read sequencing.</title>
        <authorList>
            <person name="Singleton C.M."/>
            <person name="Petriglieri F."/>
            <person name="Kristensen J.M."/>
            <person name="Kirkegaard R.H."/>
            <person name="Michaelsen T.Y."/>
            <person name="Andersen M.H."/>
            <person name="Karst S.M."/>
            <person name="Dueholm M.S."/>
            <person name="Nielsen P.H."/>
            <person name="Albertsen M."/>
        </authorList>
    </citation>
    <scope>NUCLEOTIDE SEQUENCE [LARGE SCALE GENOMIC DNA]</scope>
    <source>
        <strain evidence="2">EsbW_18-Q3-R4-48_BATAC.285</strain>
    </source>
</reference>
<sequence length="153" mass="16958">MQTIQERQGITMTTATATLDIKALQKTWAAFDRIAHLRPIRTDEEYDRTVSLMNCLLDMIGDQEDHALSGLLDLVSELVADYDTNHFAIEASEPNEVLRYLIELRGLKQGDLAEIVPQSNLSAILSGKRKISATLAGKLARFFNISPAVFVPG</sequence>
<dbReference type="InterPro" id="IPR010982">
    <property type="entry name" value="Lambda_DNA-bd_dom_sf"/>
</dbReference>
<proteinExistence type="predicted"/>
<evidence type="ECO:0000313" key="3">
    <source>
        <dbReference type="Proteomes" id="UP000697998"/>
    </source>
</evidence>
<dbReference type="SUPFAM" id="SSF47413">
    <property type="entry name" value="lambda repressor-like DNA-binding domains"/>
    <property type="match status" value="1"/>
</dbReference>
<name>A0A935PYR7_9PROT</name>
<dbReference type="PANTHER" id="PTHR40455">
    <property type="entry name" value="ANTITOXIN HIGA"/>
    <property type="match status" value="1"/>
</dbReference>
<dbReference type="GO" id="GO:0006355">
    <property type="term" value="P:regulation of DNA-templated transcription"/>
    <property type="evidence" value="ECO:0007669"/>
    <property type="project" value="InterPro"/>
</dbReference>
<evidence type="ECO:0000313" key="2">
    <source>
        <dbReference type="EMBL" id="MBK7675858.1"/>
    </source>
</evidence>
<dbReference type="InterPro" id="IPR001387">
    <property type="entry name" value="Cro/C1-type_HTH"/>
</dbReference>
<dbReference type="Proteomes" id="UP000697998">
    <property type="component" value="Unassembled WGS sequence"/>
</dbReference>
<dbReference type="InterPro" id="IPR039060">
    <property type="entry name" value="Antitox_HigA"/>
</dbReference>
<protein>
    <submittedName>
        <fullName evidence="2">Helix-turn-helix domain-containing protein</fullName>
    </submittedName>
</protein>
<feature type="domain" description="HTH cro/C1-type" evidence="1">
    <location>
        <begin position="98"/>
        <end position="150"/>
    </location>
</feature>
<dbReference type="SMART" id="SM00530">
    <property type="entry name" value="HTH_XRE"/>
    <property type="match status" value="1"/>
</dbReference>
<dbReference type="Pfam" id="PF01381">
    <property type="entry name" value="HTH_3"/>
    <property type="match status" value="1"/>
</dbReference>
<dbReference type="EMBL" id="JADJMH010000014">
    <property type="protein sequence ID" value="MBK7675858.1"/>
    <property type="molecule type" value="Genomic_DNA"/>
</dbReference>
<comment type="caution">
    <text evidence="2">The sequence shown here is derived from an EMBL/GenBank/DDBJ whole genome shotgun (WGS) entry which is preliminary data.</text>
</comment>
<dbReference type="AlphaFoldDB" id="A0A935PYR7"/>
<accession>A0A935PYR7</accession>
<organism evidence="2 3">
    <name type="scientific">Candidatus Accumulibacter proximus</name>
    <dbReference type="NCBI Taxonomy" id="2954385"/>
    <lineage>
        <taxon>Bacteria</taxon>
        <taxon>Pseudomonadati</taxon>
        <taxon>Pseudomonadota</taxon>
        <taxon>Betaproteobacteria</taxon>
        <taxon>Candidatus Accumulibacter</taxon>
    </lineage>
</organism>
<dbReference type="GO" id="GO:0001046">
    <property type="term" value="F:core promoter sequence-specific DNA binding"/>
    <property type="evidence" value="ECO:0007669"/>
    <property type="project" value="TreeGrafter"/>
</dbReference>
<dbReference type="CDD" id="cd00093">
    <property type="entry name" value="HTH_XRE"/>
    <property type="match status" value="1"/>
</dbReference>
<dbReference type="PROSITE" id="PS50943">
    <property type="entry name" value="HTH_CROC1"/>
    <property type="match status" value="1"/>
</dbReference>
<dbReference type="Gene3D" id="1.10.260.40">
    <property type="entry name" value="lambda repressor-like DNA-binding domains"/>
    <property type="match status" value="1"/>
</dbReference>
<evidence type="ECO:0000259" key="1">
    <source>
        <dbReference type="PROSITE" id="PS50943"/>
    </source>
</evidence>
<gene>
    <name evidence="2" type="ORF">IPJ27_14480</name>
</gene>